<name>A0ABQ4NBR5_9BACL</name>
<feature type="region of interest" description="Disordered" evidence="1">
    <location>
        <begin position="58"/>
        <end position="109"/>
    </location>
</feature>
<sequence length="109" mass="12057">MGNEKINNTKTFQVKLVLVPNTEATVTIERDGVFMDSSSITYDEAVSGEHPGTVFIPGFEMSNGFFQDETPPDGEQPDTGETDDDDERGRDEDRGRGKRDNRDGENGEP</sequence>
<comment type="caution">
    <text evidence="2">The sequence shown here is derived from an EMBL/GenBank/DDBJ whole genome shotgun (WGS) entry which is preliminary data.</text>
</comment>
<dbReference type="EMBL" id="BOVJ01000143">
    <property type="protein sequence ID" value="GIQ65666.1"/>
    <property type="molecule type" value="Genomic_DNA"/>
</dbReference>
<organism evidence="2 3">
    <name type="scientific">Paenibacillus cisolokensis</name>
    <dbReference type="NCBI Taxonomy" id="1658519"/>
    <lineage>
        <taxon>Bacteria</taxon>
        <taxon>Bacillati</taxon>
        <taxon>Bacillota</taxon>
        <taxon>Bacilli</taxon>
        <taxon>Bacillales</taxon>
        <taxon>Paenibacillaceae</taxon>
        <taxon>Paenibacillus</taxon>
    </lineage>
</organism>
<dbReference type="Proteomes" id="UP000680304">
    <property type="component" value="Unassembled WGS sequence"/>
</dbReference>
<evidence type="ECO:0000313" key="2">
    <source>
        <dbReference type="EMBL" id="GIQ65666.1"/>
    </source>
</evidence>
<keyword evidence="3" id="KW-1185">Reference proteome</keyword>
<evidence type="ECO:0000313" key="3">
    <source>
        <dbReference type="Proteomes" id="UP000680304"/>
    </source>
</evidence>
<reference evidence="2 3" key="1">
    <citation type="submission" date="2021-04" db="EMBL/GenBank/DDBJ databases">
        <title>Draft genome sequence of Paenibacillus cisolokensis, LC2-13A.</title>
        <authorList>
            <person name="Uke A."/>
            <person name="Chhe C."/>
            <person name="Baramee S."/>
            <person name="Kosugi A."/>
        </authorList>
    </citation>
    <scope>NUCLEOTIDE SEQUENCE [LARGE SCALE GENOMIC DNA]</scope>
    <source>
        <strain evidence="2 3">LC2-13A</strain>
    </source>
</reference>
<feature type="compositionally biased region" description="Basic and acidic residues" evidence="1">
    <location>
        <begin position="87"/>
        <end position="109"/>
    </location>
</feature>
<protein>
    <submittedName>
        <fullName evidence="2">Uncharacterized protein</fullName>
    </submittedName>
</protein>
<gene>
    <name evidence="2" type="ORF">PACILC2_42340</name>
</gene>
<accession>A0ABQ4NBR5</accession>
<feature type="compositionally biased region" description="Acidic residues" evidence="1">
    <location>
        <begin position="70"/>
        <end position="86"/>
    </location>
</feature>
<evidence type="ECO:0000256" key="1">
    <source>
        <dbReference type="SAM" id="MobiDB-lite"/>
    </source>
</evidence>
<proteinExistence type="predicted"/>